<evidence type="ECO:0000313" key="2">
    <source>
        <dbReference type="EMBL" id="MBE5918517.1"/>
    </source>
</evidence>
<dbReference type="GO" id="GO:0016757">
    <property type="term" value="F:glycosyltransferase activity"/>
    <property type="evidence" value="ECO:0007669"/>
    <property type="project" value="InterPro"/>
</dbReference>
<dbReference type="Gene3D" id="3.40.50.2000">
    <property type="entry name" value="Glycogen Phosphorylase B"/>
    <property type="match status" value="2"/>
</dbReference>
<evidence type="ECO:0000313" key="3">
    <source>
        <dbReference type="Proteomes" id="UP000766246"/>
    </source>
</evidence>
<dbReference type="InterPro" id="IPR001296">
    <property type="entry name" value="Glyco_trans_1"/>
</dbReference>
<dbReference type="SUPFAM" id="SSF53756">
    <property type="entry name" value="UDP-Glycosyltransferase/glycogen phosphorylase"/>
    <property type="match status" value="1"/>
</dbReference>
<organism evidence="2 3">
    <name type="scientific">Pseudobutyrivibrio ruminis</name>
    <dbReference type="NCBI Taxonomy" id="46206"/>
    <lineage>
        <taxon>Bacteria</taxon>
        <taxon>Bacillati</taxon>
        <taxon>Bacillota</taxon>
        <taxon>Clostridia</taxon>
        <taxon>Lachnospirales</taxon>
        <taxon>Lachnospiraceae</taxon>
        <taxon>Pseudobutyrivibrio</taxon>
    </lineage>
</organism>
<protein>
    <submittedName>
        <fullName evidence="2">Glycosyltransferase</fullName>
    </submittedName>
</protein>
<evidence type="ECO:0000259" key="1">
    <source>
        <dbReference type="Pfam" id="PF00534"/>
    </source>
</evidence>
<reference evidence="2" key="1">
    <citation type="submission" date="2019-04" db="EMBL/GenBank/DDBJ databases">
        <title>Evolution of Biomass-Degrading Anaerobic Consortia Revealed by Metagenomics.</title>
        <authorList>
            <person name="Peng X."/>
        </authorList>
    </citation>
    <scope>NUCLEOTIDE SEQUENCE</scope>
    <source>
        <strain evidence="2">SIG311</strain>
    </source>
</reference>
<dbReference type="Pfam" id="PF00534">
    <property type="entry name" value="Glycos_transf_1"/>
    <property type="match status" value="1"/>
</dbReference>
<accession>A0A927U7J5</accession>
<comment type="caution">
    <text evidence="2">The sequence shown here is derived from an EMBL/GenBank/DDBJ whole genome shotgun (WGS) entry which is preliminary data.</text>
</comment>
<proteinExistence type="predicted"/>
<sequence>MKVLEVNFADLMGHIFNGYDLMNSLNLKKEFDIKQVVEHKKSENPNVLKVSDYSGIYYDLYKELENRCHVSHLFTGTGEQILQLKEYQEADIVHFHILHNRFISLLDYPDLFNNKKSIWTIHDPWILTANCVYPLECQKWKTFCDKCPKEGDFRYGKDNLANSFMWDVKKNVLASINPHIVVSCDYMKQLLEQSPLTKHLTKIHEIPFGIDAGKYVYNQKIQKRKKYGLSEDKLVIGFRTGGKIKGGQYLYKALKKIKIKEPIELVVIGGEEKIGYLGNKIKVHQLGWLYEEADVIDFLECCDIFAMPSLAETFGLMAIEAMAAGCAVICFNNTILEKITNSPKCGVAADYCSVNSLKNEIERMINNPDEIKQRGKLSRKFVEETYKYDDYVRKHAQLYKEIYEE</sequence>
<dbReference type="Proteomes" id="UP000766246">
    <property type="component" value="Unassembled WGS sequence"/>
</dbReference>
<name>A0A927U7J5_9FIRM</name>
<dbReference type="AlphaFoldDB" id="A0A927U7J5"/>
<dbReference type="EMBL" id="SVER01000003">
    <property type="protein sequence ID" value="MBE5918517.1"/>
    <property type="molecule type" value="Genomic_DNA"/>
</dbReference>
<feature type="domain" description="Glycosyl transferase family 1" evidence="1">
    <location>
        <begin position="222"/>
        <end position="380"/>
    </location>
</feature>
<gene>
    <name evidence="2" type="ORF">E7272_01615</name>
</gene>
<dbReference type="PANTHER" id="PTHR12526">
    <property type="entry name" value="GLYCOSYLTRANSFERASE"/>
    <property type="match status" value="1"/>
</dbReference>